<name>A0ABD3NRA6_9STRA</name>
<evidence type="ECO:0000313" key="2">
    <source>
        <dbReference type="Proteomes" id="UP001516023"/>
    </source>
</evidence>
<accession>A0ABD3NRA6</accession>
<proteinExistence type="predicted"/>
<comment type="caution">
    <text evidence="1">The sequence shown here is derived from an EMBL/GenBank/DDBJ whole genome shotgun (WGS) entry which is preliminary data.</text>
</comment>
<reference evidence="1 2" key="1">
    <citation type="journal article" date="2020" name="G3 (Bethesda)">
        <title>Improved Reference Genome for Cyclotella cryptica CCMP332, a Model for Cell Wall Morphogenesis, Salinity Adaptation, and Lipid Production in Diatoms (Bacillariophyta).</title>
        <authorList>
            <person name="Roberts W.R."/>
            <person name="Downey K.M."/>
            <person name="Ruck E.C."/>
            <person name="Traller J.C."/>
            <person name="Alverson A.J."/>
        </authorList>
    </citation>
    <scope>NUCLEOTIDE SEQUENCE [LARGE SCALE GENOMIC DNA]</scope>
    <source>
        <strain evidence="1 2">CCMP332</strain>
    </source>
</reference>
<protein>
    <submittedName>
        <fullName evidence="1">Uncharacterized protein</fullName>
    </submittedName>
</protein>
<dbReference type="Proteomes" id="UP001516023">
    <property type="component" value="Unassembled WGS sequence"/>
</dbReference>
<dbReference type="AlphaFoldDB" id="A0ABD3NRA6"/>
<gene>
    <name evidence="1" type="ORF">HJC23_003191</name>
</gene>
<evidence type="ECO:0000313" key="1">
    <source>
        <dbReference type="EMBL" id="KAL3778382.1"/>
    </source>
</evidence>
<sequence>MTESISNGGFLDILGTKMVQLSLSGFDHNFANCLMVWGIVGEAITDVSPQGTGVFYPDWDNHSGTCLEDGNEPDYMKNSRSVWLCSSLMDCCSRYFPGWNFNKCISPKGSGLWYVNHLEGKCVTDCEEGNGATCGGLANPTSDELYNDPKSCCQSQLPYLSAAYCEATSLQSSCYIGTGLYYRGDSLGSEVCVRDCDPSSKFKTHNSCKYLM</sequence>
<organism evidence="1 2">
    <name type="scientific">Cyclotella cryptica</name>
    <dbReference type="NCBI Taxonomy" id="29204"/>
    <lineage>
        <taxon>Eukaryota</taxon>
        <taxon>Sar</taxon>
        <taxon>Stramenopiles</taxon>
        <taxon>Ochrophyta</taxon>
        <taxon>Bacillariophyta</taxon>
        <taxon>Coscinodiscophyceae</taxon>
        <taxon>Thalassiosirophycidae</taxon>
        <taxon>Stephanodiscales</taxon>
        <taxon>Stephanodiscaceae</taxon>
        <taxon>Cyclotella</taxon>
    </lineage>
</organism>
<keyword evidence="2" id="KW-1185">Reference proteome</keyword>
<dbReference type="EMBL" id="JABMIG020000439">
    <property type="protein sequence ID" value="KAL3778382.1"/>
    <property type="molecule type" value="Genomic_DNA"/>
</dbReference>